<dbReference type="AlphaFoldDB" id="A0AAF1AR61"/>
<feature type="compositionally biased region" description="Polar residues" evidence="1">
    <location>
        <begin position="634"/>
        <end position="650"/>
    </location>
</feature>
<feature type="region of interest" description="Disordered" evidence="1">
    <location>
        <begin position="1"/>
        <end position="23"/>
    </location>
</feature>
<name>A0AAF1AR61_DAUCS</name>
<feature type="domain" description="Retrotransposon Copia-like N-terminal" evidence="3">
    <location>
        <begin position="38"/>
        <end position="84"/>
    </location>
</feature>
<evidence type="ECO:0000256" key="1">
    <source>
        <dbReference type="SAM" id="MobiDB-lite"/>
    </source>
</evidence>
<evidence type="ECO:0000259" key="3">
    <source>
        <dbReference type="Pfam" id="PF14244"/>
    </source>
</evidence>
<dbReference type="EMBL" id="CP093345">
    <property type="protein sequence ID" value="WOG92429.1"/>
    <property type="molecule type" value="Genomic_DNA"/>
</dbReference>
<dbReference type="GO" id="GO:0003676">
    <property type="term" value="F:nucleic acid binding"/>
    <property type="evidence" value="ECO:0007669"/>
    <property type="project" value="InterPro"/>
</dbReference>
<dbReference type="InterPro" id="IPR029472">
    <property type="entry name" value="Copia-like_N"/>
</dbReference>
<accession>A0AAF1AR61</accession>
<dbReference type="Pfam" id="PF03732">
    <property type="entry name" value="Retrotrans_gag"/>
    <property type="match status" value="1"/>
</dbReference>
<dbReference type="PANTHER" id="PTHR37610">
    <property type="entry name" value="CCHC-TYPE DOMAIN-CONTAINING PROTEIN"/>
    <property type="match status" value="1"/>
</dbReference>
<dbReference type="InterPro" id="IPR005162">
    <property type="entry name" value="Retrotrans_gag_dom"/>
</dbReference>
<evidence type="ECO:0008006" key="8">
    <source>
        <dbReference type="Google" id="ProtNLM"/>
    </source>
</evidence>
<dbReference type="Pfam" id="PF22936">
    <property type="entry name" value="Pol_BBD"/>
    <property type="match status" value="1"/>
</dbReference>
<reference evidence="6" key="2">
    <citation type="submission" date="2022-03" db="EMBL/GenBank/DDBJ databases">
        <title>Draft title - Genomic analysis of global carrot germplasm unveils the trajectory of domestication and the origin of high carotenoid orange carrot.</title>
        <authorList>
            <person name="Iorizzo M."/>
            <person name="Ellison S."/>
            <person name="Senalik D."/>
            <person name="Macko-Podgorni A."/>
            <person name="Grzebelus D."/>
            <person name="Bostan H."/>
            <person name="Rolling W."/>
            <person name="Curaba J."/>
            <person name="Simon P."/>
        </authorList>
    </citation>
    <scope>NUCLEOTIDE SEQUENCE</scope>
    <source>
        <tissue evidence="6">Leaf</tissue>
    </source>
</reference>
<dbReference type="InterPro" id="IPR012337">
    <property type="entry name" value="RNaseH-like_sf"/>
</dbReference>
<feature type="region of interest" description="Disordered" evidence="1">
    <location>
        <begin position="260"/>
        <end position="319"/>
    </location>
</feature>
<feature type="compositionally biased region" description="Polar residues" evidence="1">
    <location>
        <begin position="306"/>
        <end position="319"/>
    </location>
</feature>
<dbReference type="Pfam" id="PF25597">
    <property type="entry name" value="SH3_retrovirus"/>
    <property type="match status" value="1"/>
</dbReference>
<reference evidence="6" key="1">
    <citation type="journal article" date="2016" name="Nat. Genet.">
        <title>A high-quality carrot genome assembly provides new insights into carotenoid accumulation and asterid genome evolution.</title>
        <authorList>
            <person name="Iorizzo M."/>
            <person name="Ellison S."/>
            <person name="Senalik D."/>
            <person name="Zeng P."/>
            <person name="Satapoomin P."/>
            <person name="Huang J."/>
            <person name="Bowman M."/>
            <person name="Iovene M."/>
            <person name="Sanseverino W."/>
            <person name="Cavagnaro P."/>
            <person name="Yildiz M."/>
            <person name="Macko-Podgorni A."/>
            <person name="Moranska E."/>
            <person name="Grzebelus E."/>
            <person name="Grzebelus D."/>
            <person name="Ashrafi H."/>
            <person name="Zheng Z."/>
            <person name="Cheng S."/>
            <person name="Spooner D."/>
            <person name="Van Deynze A."/>
            <person name="Simon P."/>
        </authorList>
    </citation>
    <scope>NUCLEOTIDE SEQUENCE</scope>
    <source>
        <tissue evidence="6">Leaf</tissue>
    </source>
</reference>
<evidence type="ECO:0000313" key="6">
    <source>
        <dbReference type="EMBL" id="WOG92429.1"/>
    </source>
</evidence>
<dbReference type="InterPro" id="IPR054722">
    <property type="entry name" value="PolX-like_BBD"/>
</dbReference>
<dbReference type="Gene3D" id="3.30.420.10">
    <property type="entry name" value="Ribonuclease H-like superfamily/Ribonuclease H"/>
    <property type="match status" value="1"/>
</dbReference>
<dbReference type="PANTHER" id="PTHR37610:SF97">
    <property type="entry name" value="RETROTRANSPOSON GAG DOMAIN-CONTAINING PROTEIN"/>
    <property type="match status" value="1"/>
</dbReference>
<evidence type="ECO:0000259" key="2">
    <source>
        <dbReference type="Pfam" id="PF03732"/>
    </source>
</evidence>
<sequence>MVNSQPSSPRNTTNPIIPESSTPDSAQLFKKADPYLIHPSDSPATVFYQPLLQGDNYASWQRGISKALNAKGKLGFIDRTLPPPTNQAELGYWKRCDDLVCSWVLNSVQPDIRSSCLYADCARTIWKDLQTRFSHSNGPKLYQLKMAISNLKQEDMSVTAYFTKLKSLWDEFDSISPTEQCICGAEKVLIERLARDRAMEFMQGLHDRFSHVRSEILLLEPTPSSDKIFNLVKQEEAQQYIDQASAPVIESVALQLHGSSHRPVRAHGNKRQRPFCDHCNRTTPSTNAPHSGSLPPTAAAVLPKSGQPNNSNSDNGIPSFTPDQYNRILALIDPPSMDDLASPPRINLTGIQNSNEPPWYIDSGATHHICCQLSLFSEYRQVVHPIHVQLPDDTIIYVKHIGDIVLSPSLILHDLTKRLNCYVTFSQSSCIFQDHTTRRVIGKGTSFAGLYRLQLSARISFIQNNTPMDVCPYTPQQNGVVERKHRHLLNVARALRFQSNLPVQYWGECLLTAAYLINNIPTPLLSNRSTHETLLGTVPNYKNLKVFGCLCYARNNSISNKLDSHAQPGIFIGYSFNHKGYKILDIATKKIYVSRHVKFSEHLFPYSDALSPQPDHLQSSAPNASFYYDDPTEEQSNSSPATNIHNSSQV</sequence>
<gene>
    <name evidence="6" type="ORF">DCAR_0311695</name>
</gene>
<feature type="compositionally biased region" description="Polar residues" evidence="1">
    <location>
        <begin position="281"/>
        <end position="290"/>
    </location>
</feature>
<feature type="compositionally biased region" description="Basic residues" evidence="1">
    <location>
        <begin position="260"/>
        <end position="273"/>
    </location>
</feature>
<proteinExistence type="predicted"/>
<evidence type="ECO:0000259" key="5">
    <source>
        <dbReference type="Pfam" id="PF25597"/>
    </source>
</evidence>
<feature type="domain" description="Retrovirus-related Pol polyprotein from transposon TNT 1-94-like beta-barrel" evidence="4">
    <location>
        <begin position="359"/>
        <end position="407"/>
    </location>
</feature>
<evidence type="ECO:0000259" key="4">
    <source>
        <dbReference type="Pfam" id="PF22936"/>
    </source>
</evidence>
<dbReference type="Pfam" id="PF14244">
    <property type="entry name" value="Retrotran_gag_3"/>
    <property type="match status" value="1"/>
</dbReference>
<keyword evidence="7" id="KW-1185">Reference proteome</keyword>
<dbReference type="SUPFAM" id="SSF53098">
    <property type="entry name" value="Ribonuclease H-like"/>
    <property type="match status" value="1"/>
</dbReference>
<evidence type="ECO:0000313" key="7">
    <source>
        <dbReference type="Proteomes" id="UP000077755"/>
    </source>
</evidence>
<organism evidence="6 7">
    <name type="scientific">Daucus carota subsp. sativus</name>
    <name type="common">Carrot</name>
    <dbReference type="NCBI Taxonomy" id="79200"/>
    <lineage>
        <taxon>Eukaryota</taxon>
        <taxon>Viridiplantae</taxon>
        <taxon>Streptophyta</taxon>
        <taxon>Embryophyta</taxon>
        <taxon>Tracheophyta</taxon>
        <taxon>Spermatophyta</taxon>
        <taxon>Magnoliopsida</taxon>
        <taxon>eudicotyledons</taxon>
        <taxon>Gunneridae</taxon>
        <taxon>Pentapetalae</taxon>
        <taxon>asterids</taxon>
        <taxon>campanulids</taxon>
        <taxon>Apiales</taxon>
        <taxon>Apiaceae</taxon>
        <taxon>Apioideae</taxon>
        <taxon>Scandiceae</taxon>
        <taxon>Daucinae</taxon>
        <taxon>Daucus</taxon>
        <taxon>Daucus sect. Daucus</taxon>
    </lineage>
</organism>
<feature type="domain" description="Retroviral polymerase SH3-like" evidence="5">
    <location>
        <begin position="549"/>
        <end position="609"/>
    </location>
</feature>
<dbReference type="Proteomes" id="UP000077755">
    <property type="component" value="Chromosome 3"/>
</dbReference>
<feature type="region of interest" description="Disordered" evidence="1">
    <location>
        <begin position="614"/>
        <end position="650"/>
    </location>
</feature>
<protein>
    <recommendedName>
        <fullName evidence="8">Integrase catalytic domain-containing protein</fullName>
    </recommendedName>
</protein>
<dbReference type="InterPro" id="IPR036397">
    <property type="entry name" value="RNaseH_sf"/>
</dbReference>
<dbReference type="InterPro" id="IPR057670">
    <property type="entry name" value="SH3_retrovirus"/>
</dbReference>
<feature type="domain" description="Retrotransposon gag" evidence="2">
    <location>
        <begin position="102"/>
        <end position="195"/>
    </location>
</feature>